<gene>
    <name evidence="2" type="ORF">THARTR1_11102</name>
</gene>
<protein>
    <submittedName>
        <fullName evidence="2">Uncharacterized protein</fullName>
    </submittedName>
</protein>
<organism evidence="2 3">
    <name type="scientific">Trichoderma harzianum</name>
    <name type="common">Hypocrea lixii</name>
    <dbReference type="NCBI Taxonomy" id="5544"/>
    <lineage>
        <taxon>Eukaryota</taxon>
        <taxon>Fungi</taxon>
        <taxon>Dikarya</taxon>
        <taxon>Ascomycota</taxon>
        <taxon>Pezizomycotina</taxon>
        <taxon>Sordariomycetes</taxon>
        <taxon>Hypocreomycetidae</taxon>
        <taxon>Hypocreales</taxon>
        <taxon>Hypocreaceae</taxon>
        <taxon>Trichoderma</taxon>
    </lineage>
</organism>
<dbReference type="AlphaFoldDB" id="A0A2K0TFA8"/>
<dbReference type="EMBL" id="MTYI01000328">
    <property type="protein sequence ID" value="PNP44211.1"/>
    <property type="molecule type" value="Genomic_DNA"/>
</dbReference>
<proteinExistence type="predicted"/>
<feature type="region of interest" description="Disordered" evidence="1">
    <location>
        <begin position="1"/>
        <end position="48"/>
    </location>
</feature>
<feature type="compositionally biased region" description="Polar residues" evidence="1">
    <location>
        <begin position="1"/>
        <end position="12"/>
    </location>
</feature>
<comment type="caution">
    <text evidence="2">The sequence shown here is derived from an EMBL/GenBank/DDBJ whole genome shotgun (WGS) entry which is preliminary data.</text>
</comment>
<name>A0A2K0TFA8_TRIHA</name>
<evidence type="ECO:0000313" key="2">
    <source>
        <dbReference type="EMBL" id="PNP44211.1"/>
    </source>
</evidence>
<dbReference type="Proteomes" id="UP000236290">
    <property type="component" value="Unassembled WGS sequence"/>
</dbReference>
<accession>A0A2K0TFA8</accession>
<evidence type="ECO:0000256" key="1">
    <source>
        <dbReference type="SAM" id="MobiDB-lite"/>
    </source>
</evidence>
<evidence type="ECO:0000313" key="3">
    <source>
        <dbReference type="Proteomes" id="UP000236290"/>
    </source>
</evidence>
<reference evidence="2 3" key="1">
    <citation type="submission" date="2017-02" db="EMBL/GenBank/DDBJ databases">
        <title>Genomes of Trichoderma spp. with biocontrol activity.</title>
        <authorList>
            <person name="Gardiner D."/>
            <person name="Kazan K."/>
            <person name="Vos C."/>
            <person name="Harvey P."/>
        </authorList>
    </citation>
    <scope>NUCLEOTIDE SEQUENCE [LARGE SCALE GENOMIC DNA]</scope>
    <source>
        <strain evidence="2 3">Tr1</strain>
    </source>
</reference>
<sequence>MSKIQIQEQSAMEPQPVGAADAGVVEQSAPLEQAQDNGQDDSNAPPDGGLQAWLQVVASFALYFNHLYGPMYFVKEWL</sequence>